<dbReference type="Pfam" id="PF00403">
    <property type="entry name" value="HMA"/>
    <property type="match status" value="1"/>
</dbReference>
<dbReference type="EMBL" id="UGPL01000006">
    <property type="protein sequence ID" value="STY67214.1"/>
    <property type="molecule type" value="Genomic_DNA"/>
</dbReference>
<protein>
    <submittedName>
        <fullName evidence="3">Copper-exporting P-type ATPase A</fullName>
        <ecNumber evidence="3">3.6.3.-</ecNumber>
    </submittedName>
</protein>
<evidence type="ECO:0000259" key="2">
    <source>
        <dbReference type="PROSITE" id="PS50846"/>
    </source>
</evidence>
<evidence type="ECO:0000313" key="3">
    <source>
        <dbReference type="EMBL" id="STY67214.1"/>
    </source>
</evidence>
<dbReference type="GO" id="GO:0046872">
    <property type="term" value="F:metal ion binding"/>
    <property type="evidence" value="ECO:0007669"/>
    <property type="project" value="UniProtKB-KW"/>
</dbReference>
<gene>
    <name evidence="3" type="primary">copA_2</name>
    <name evidence="3" type="ORF">NCTC9380_02565</name>
</gene>
<dbReference type="InterPro" id="IPR036163">
    <property type="entry name" value="HMA_dom_sf"/>
</dbReference>
<dbReference type="EC" id="3.6.3.-" evidence="3"/>
<dbReference type="InterPro" id="IPR006121">
    <property type="entry name" value="HMA_dom"/>
</dbReference>
<dbReference type="PROSITE" id="PS50846">
    <property type="entry name" value="HMA_2"/>
    <property type="match status" value="1"/>
</dbReference>
<dbReference type="Gene3D" id="3.30.70.100">
    <property type="match status" value="1"/>
</dbReference>
<dbReference type="PROSITE" id="PS01047">
    <property type="entry name" value="HMA_1"/>
    <property type="match status" value="1"/>
</dbReference>
<evidence type="ECO:0000313" key="4">
    <source>
        <dbReference type="Proteomes" id="UP000254031"/>
    </source>
</evidence>
<feature type="domain" description="HMA" evidence="2">
    <location>
        <begin position="1"/>
        <end position="64"/>
    </location>
</feature>
<dbReference type="CDD" id="cd00371">
    <property type="entry name" value="HMA"/>
    <property type="match status" value="1"/>
</dbReference>
<dbReference type="Proteomes" id="UP000254031">
    <property type="component" value="Unassembled WGS sequence"/>
</dbReference>
<organism evidence="3 4">
    <name type="scientific">Mannheimia haemolytica</name>
    <name type="common">Pasteurella haemolytica</name>
    <dbReference type="NCBI Taxonomy" id="75985"/>
    <lineage>
        <taxon>Bacteria</taxon>
        <taxon>Pseudomonadati</taxon>
        <taxon>Pseudomonadota</taxon>
        <taxon>Gammaproteobacteria</taxon>
        <taxon>Pasteurellales</taxon>
        <taxon>Pasteurellaceae</taxon>
        <taxon>Mannheimia</taxon>
    </lineage>
</organism>
<dbReference type="RefSeq" id="WP_006251942.1">
    <property type="nucleotide sequence ID" value="NZ_CP017484.1"/>
</dbReference>
<proteinExistence type="predicted"/>
<keyword evidence="1" id="KW-0479">Metal-binding</keyword>
<name>A0A378NFL3_MANHA</name>
<sequence>MAIKLQLDGLHCGNCVKSVEKALNDVSGVTQAIVTLENQTAVVEGEVLAEDLIATVEDIGFGAKLA</sequence>
<dbReference type="InterPro" id="IPR017969">
    <property type="entry name" value="Heavy-metal-associated_CS"/>
</dbReference>
<accession>A0A378NFL3</accession>
<dbReference type="SUPFAM" id="SSF55008">
    <property type="entry name" value="HMA, heavy metal-associated domain"/>
    <property type="match status" value="1"/>
</dbReference>
<reference evidence="3 4" key="1">
    <citation type="submission" date="2018-06" db="EMBL/GenBank/DDBJ databases">
        <authorList>
            <consortium name="Pathogen Informatics"/>
            <person name="Doyle S."/>
        </authorList>
    </citation>
    <scope>NUCLEOTIDE SEQUENCE [LARGE SCALE GENOMIC DNA]</scope>
    <source>
        <strain evidence="3 4">NCTC9380</strain>
    </source>
</reference>
<dbReference type="AlphaFoldDB" id="A0A378NFL3"/>
<evidence type="ECO:0000256" key="1">
    <source>
        <dbReference type="ARBA" id="ARBA00022723"/>
    </source>
</evidence>
<dbReference type="FunFam" id="3.30.70.100:FF:000001">
    <property type="entry name" value="ATPase copper transporting beta"/>
    <property type="match status" value="1"/>
</dbReference>
<keyword evidence="3" id="KW-0378">Hydrolase</keyword>
<dbReference type="GO" id="GO:0016787">
    <property type="term" value="F:hydrolase activity"/>
    <property type="evidence" value="ECO:0007669"/>
    <property type="project" value="UniProtKB-KW"/>
</dbReference>